<dbReference type="GO" id="GO:0005975">
    <property type="term" value="P:carbohydrate metabolic process"/>
    <property type="evidence" value="ECO:0007669"/>
    <property type="project" value="InterPro"/>
</dbReference>
<dbReference type="GO" id="GO:0004568">
    <property type="term" value="F:chitinase activity"/>
    <property type="evidence" value="ECO:0007669"/>
    <property type="project" value="InterPro"/>
</dbReference>
<feature type="signal peptide" evidence="4">
    <location>
        <begin position="1"/>
        <end position="27"/>
    </location>
</feature>
<feature type="domain" description="Glycoside hydrolase family 19 catalytic" evidence="5">
    <location>
        <begin position="52"/>
        <end position="74"/>
    </location>
</feature>
<sequence>MARKMSMKLLLALAAVAIMSTLCYVSGQQGVGSIITEDVFNEFLKHRNDAACQARDFYTYSAFIAATNSFSDFGNNGDLESRKRELAAFFGQTSQETTGGWATAPDGPYAWGYCFKEENSGDKYHGRGPIQLTGDYNYKAAGDALGYDLINNPDLLVTDATVSFKTAVWFWMTAQAPKPSCHDVILGRWSPSNDDTAAGRVPGYGLLTNIINGGEECGTGTISDRQQGRIGFYQRYCSLLGVDTGSNLDCQNQKHF</sequence>
<proteinExistence type="evidence at transcript level"/>
<feature type="active site" description="Proton donor" evidence="2">
    <location>
        <position position="96"/>
    </location>
</feature>
<feature type="disulfide bond" evidence="3">
    <location>
        <begin position="52"/>
        <end position="114"/>
    </location>
</feature>
<dbReference type="PIRSF" id="PIRSF001060">
    <property type="entry name" value="Endochitinase"/>
    <property type="match status" value="1"/>
</dbReference>
<dbReference type="InterPro" id="IPR023346">
    <property type="entry name" value="Lysozyme-like_dom_sf"/>
</dbReference>
<evidence type="ECO:0000259" key="6">
    <source>
        <dbReference type="PROSITE" id="PS00774"/>
    </source>
</evidence>
<dbReference type="PANTHER" id="PTHR22595">
    <property type="entry name" value="CHITINASE-RELATED"/>
    <property type="match status" value="1"/>
</dbReference>
<dbReference type="PROSITE" id="PS00773">
    <property type="entry name" value="CHITINASE_19_1"/>
    <property type="match status" value="1"/>
</dbReference>
<dbReference type="CDD" id="cd00325">
    <property type="entry name" value="chitinase_GH19"/>
    <property type="match status" value="1"/>
</dbReference>
<keyword evidence="1 3" id="KW-1015">Disulfide bond</keyword>
<evidence type="ECO:0000256" key="1">
    <source>
        <dbReference type="ARBA" id="ARBA00023157"/>
    </source>
</evidence>
<feature type="chain" id="PRO_5022829170" evidence="4">
    <location>
        <begin position="28"/>
        <end position="256"/>
    </location>
</feature>
<evidence type="ECO:0000259" key="5">
    <source>
        <dbReference type="PROSITE" id="PS00773"/>
    </source>
</evidence>
<evidence type="ECO:0000256" key="4">
    <source>
        <dbReference type="SAM" id="SignalP"/>
    </source>
</evidence>
<dbReference type="Gene3D" id="1.10.530.10">
    <property type="match status" value="1"/>
</dbReference>
<dbReference type="PANTHER" id="PTHR22595:SF45">
    <property type="entry name" value="CHITINASE 11"/>
    <property type="match status" value="1"/>
</dbReference>
<feature type="domain" description="Glycoside hydrolase family 19 catalytic" evidence="6">
    <location>
        <begin position="162"/>
        <end position="172"/>
    </location>
</feature>
<evidence type="ECO:0000313" key="7">
    <source>
        <dbReference type="EMBL" id="QEL09513.1"/>
    </source>
</evidence>
<feature type="disulfide bond" evidence="3">
    <location>
        <begin position="217"/>
        <end position="250"/>
    </location>
</feature>
<dbReference type="PROSITE" id="PS00774">
    <property type="entry name" value="CHITINASE_19_2"/>
    <property type="match status" value="1"/>
</dbReference>
<dbReference type="AlphaFoldDB" id="A0A5C0ZW21"/>
<accession>A0A5C0ZW21</accession>
<dbReference type="GO" id="GO:0050832">
    <property type="term" value="P:defense response to fungus"/>
    <property type="evidence" value="ECO:0007669"/>
    <property type="project" value="TreeGrafter"/>
</dbReference>
<dbReference type="InterPro" id="IPR016283">
    <property type="entry name" value="Glyco_hydro_19"/>
</dbReference>
<dbReference type="Gene3D" id="3.30.20.10">
    <property type="entry name" value="Endochitinase, domain 2"/>
    <property type="match status" value="1"/>
</dbReference>
<dbReference type="SUPFAM" id="SSF53955">
    <property type="entry name" value="Lysozyme-like"/>
    <property type="match status" value="1"/>
</dbReference>
<dbReference type="Pfam" id="PF00182">
    <property type="entry name" value="Glyco_hydro_19"/>
    <property type="match status" value="1"/>
</dbReference>
<reference evidence="7" key="1">
    <citation type="submission" date="2019-02" db="EMBL/GenBank/DDBJ databases">
        <authorList>
            <person name="Peery R."/>
            <person name="Mahon E.L."/>
            <person name="Cullingham C.I."/>
            <person name="McAllister C.H."/>
            <person name="Cooke J.E.K."/>
        </authorList>
    </citation>
    <scope>NUCLEOTIDE SEQUENCE</scope>
</reference>
<dbReference type="GO" id="GO:0016998">
    <property type="term" value="P:cell wall macromolecule catabolic process"/>
    <property type="evidence" value="ECO:0007669"/>
    <property type="project" value="InterPro"/>
</dbReference>
<dbReference type="EMBL" id="MK521173">
    <property type="protein sequence ID" value="QEL09513.1"/>
    <property type="molecule type" value="mRNA"/>
</dbReference>
<name>A0A5C0ZW21_PINBN</name>
<protein>
    <submittedName>
        <fullName evidence="7">Class II chitinase</fullName>
    </submittedName>
</protein>
<evidence type="ECO:0000256" key="2">
    <source>
        <dbReference type="PIRSR" id="PIRSR001060-1"/>
    </source>
</evidence>
<dbReference type="InterPro" id="IPR000726">
    <property type="entry name" value="Glyco_hydro_19_cat"/>
</dbReference>
<dbReference type="GO" id="GO:0006032">
    <property type="term" value="P:chitin catabolic process"/>
    <property type="evidence" value="ECO:0007669"/>
    <property type="project" value="InterPro"/>
</dbReference>
<keyword evidence="4" id="KW-0732">Signal</keyword>
<organism evidence="7">
    <name type="scientific">Pinus banksiana</name>
    <name type="common">Jack pine</name>
    <name type="synonym">Pinus divaricata</name>
    <dbReference type="NCBI Taxonomy" id="3353"/>
    <lineage>
        <taxon>Eukaryota</taxon>
        <taxon>Viridiplantae</taxon>
        <taxon>Streptophyta</taxon>
        <taxon>Embryophyta</taxon>
        <taxon>Tracheophyta</taxon>
        <taxon>Spermatophyta</taxon>
        <taxon>Pinopsida</taxon>
        <taxon>Pinidae</taxon>
        <taxon>Conifers I</taxon>
        <taxon>Pinales</taxon>
        <taxon>Pinaceae</taxon>
        <taxon>Pinus</taxon>
        <taxon>Pinus subgen. Pinus</taxon>
    </lineage>
</organism>
<evidence type="ECO:0000256" key="3">
    <source>
        <dbReference type="PIRSR" id="PIRSR001060-2"/>
    </source>
</evidence>
<gene>
    <name evidence="7" type="primary">Chia2_1</name>
</gene>